<dbReference type="AlphaFoldDB" id="A4X931"/>
<feature type="transmembrane region" description="Helical" evidence="1">
    <location>
        <begin position="226"/>
        <end position="245"/>
    </location>
</feature>
<reference evidence="3" key="1">
    <citation type="journal article" date="2007" name="Proc. Natl. Acad. Sci. U.S.A.">
        <title>Genome sequencing reveals complex secondary metabolome in the marine actinomycete Salinispora tropica.</title>
        <authorList>
            <person name="Udwary D.W."/>
            <person name="Zeigler L."/>
            <person name="Asolkar R.N."/>
            <person name="Singan V."/>
            <person name="Lapidus A."/>
            <person name="Fenical W."/>
            <person name="Jensen P.R."/>
            <person name="Moore B.S."/>
        </authorList>
    </citation>
    <scope>NUCLEOTIDE SEQUENCE [LARGE SCALE GENOMIC DNA]</scope>
    <source>
        <strain evidence="3">ATCC BAA-916 / DSM 44818 / CNB-440</strain>
    </source>
</reference>
<evidence type="ECO:0000313" key="2">
    <source>
        <dbReference type="EMBL" id="ABP55388.1"/>
    </source>
</evidence>
<keyword evidence="3" id="KW-1185">Reference proteome</keyword>
<dbReference type="EMBL" id="CP000667">
    <property type="protein sequence ID" value="ABP55388.1"/>
    <property type="molecule type" value="Genomic_DNA"/>
</dbReference>
<proteinExistence type="predicted"/>
<evidence type="ECO:0000256" key="1">
    <source>
        <dbReference type="SAM" id="Phobius"/>
    </source>
</evidence>
<sequence length="271" mass="30421">MKYLPDEGQVIVRDWSHLVPGWALFLVFLTFFVGIAALGVLLLHGRARRTFGAEPKWLNLITHTIMISGTFYALLLALTAFSAYGTYTQASRSVATEAADLSALYRTVSEQPEPVRSQLQDLLRQHADFMIDEAWPAYQQGISADGELDAENNVHHVLLKFNPESDKDGQIHSLAMSELEKWSEARQLRYTYTTTALPTTLWFALLFGAMVVILLSCLIPTRTRRALMFLVCAVATMISLLLFVVEGIDEPFRGSMIVSVDPYVKARQTFN</sequence>
<dbReference type="Pfam" id="PF14023">
    <property type="entry name" value="Bestrophin-like"/>
    <property type="match status" value="1"/>
</dbReference>
<keyword evidence="1" id="KW-0812">Transmembrane</keyword>
<gene>
    <name evidence="2" type="ordered locus">Strop_2950</name>
</gene>
<feature type="transmembrane region" description="Helical" evidence="1">
    <location>
        <begin position="200"/>
        <end position="219"/>
    </location>
</feature>
<protein>
    <recommendedName>
        <fullName evidence="4">Integral membrane protein</fullName>
    </recommendedName>
</protein>
<evidence type="ECO:0000313" key="3">
    <source>
        <dbReference type="Proteomes" id="UP000000235"/>
    </source>
</evidence>
<dbReference type="STRING" id="369723.Strop_2950"/>
<evidence type="ECO:0008006" key="4">
    <source>
        <dbReference type="Google" id="ProtNLM"/>
    </source>
</evidence>
<name>A4X931_SALTO</name>
<dbReference type="HOGENOM" id="CLU_090342_3_0_11"/>
<dbReference type="Proteomes" id="UP000000235">
    <property type="component" value="Chromosome"/>
</dbReference>
<keyword evidence="1" id="KW-0472">Membrane</keyword>
<keyword evidence="1" id="KW-1133">Transmembrane helix</keyword>
<dbReference type="eggNOG" id="ENOG5030DSB">
    <property type="taxonomic scope" value="Bacteria"/>
</dbReference>
<feature type="transmembrane region" description="Helical" evidence="1">
    <location>
        <begin position="22"/>
        <end position="45"/>
    </location>
</feature>
<dbReference type="PATRIC" id="fig|369723.5.peg.3038"/>
<feature type="transmembrane region" description="Helical" evidence="1">
    <location>
        <begin position="57"/>
        <end position="84"/>
    </location>
</feature>
<dbReference type="KEGG" id="stp:Strop_2950"/>
<organism evidence="2 3">
    <name type="scientific">Salinispora tropica (strain ATCC BAA-916 / DSM 44818 / JCM 13857 / NBRC 105044 / CNB-440)</name>
    <dbReference type="NCBI Taxonomy" id="369723"/>
    <lineage>
        <taxon>Bacteria</taxon>
        <taxon>Bacillati</taxon>
        <taxon>Actinomycetota</taxon>
        <taxon>Actinomycetes</taxon>
        <taxon>Micromonosporales</taxon>
        <taxon>Micromonosporaceae</taxon>
        <taxon>Salinispora</taxon>
    </lineage>
</organism>
<accession>A4X931</accession>
<dbReference type="InterPro" id="IPR025333">
    <property type="entry name" value="DUF4239"/>
</dbReference>